<evidence type="ECO:0000259" key="4">
    <source>
        <dbReference type="PROSITE" id="PS50132"/>
    </source>
</evidence>
<feature type="region of interest" description="Disordered" evidence="2">
    <location>
        <begin position="624"/>
        <end position="662"/>
    </location>
</feature>
<dbReference type="CDD" id="cd06876">
    <property type="entry name" value="PX_MDM1p"/>
    <property type="match status" value="1"/>
</dbReference>
<dbReference type="Pfam" id="PF02194">
    <property type="entry name" value="PXA"/>
    <property type="match status" value="1"/>
</dbReference>
<evidence type="ECO:0000256" key="1">
    <source>
        <dbReference type="ARBA" id="ARBA00010883"/>
    </source>
</evidence>
<proteinExistence type="inferred from homology"/>
<accession>A0A9P8NW39</accession>
<dbReference type="Pfam" id="PF00787">
    <property type="entry name" value="PX"/>
    <property type="match status" value="1"/>
</dbReference>
<reference evidence="7" key="2">
    <citation type="submission" date="2021-01" db="EMBL/GenBank/DDBJ databases">
        <authorList>
            <person name="Schikora-Tamarit M.A."/>
        </authorList>
    </citation>
    <scope>NUCLEOTIDE SEQUENCE</scope>
    <source>
        <strain evidence="7">CBS6075</strain>
    </source>
</reference>
<dbReference type="PROSITE" id="PS50195">
    <property type="entry name" value="PX"/>
    <property type="match status" value="1"/>
</dbReference>
<dbReference type="InterPro" id="IPR003114">
    <property type="entry name" value="Phox_assoc"/>
</dbReference>
<dbReference type="InterPro" id="IPR001683">
    <property type="entry name" value="PX_dom"/>
</dbReference>
<dbReference type="Proteomes" id="UP000769157">
    <property type="component" value="Unassembled WGS sequence"/>
</dbReference>
<keyword evidence="3" id="KW-1133">Transmembrane helix</keyword>
<dbReference type="SUPFAM" id="SSF48097">
    <property type="entry name" value="Regulator of G-protein signaling, RGS"/>
    <property type="match status" value="1"/>
</dbReference>
<dbReference type="EMBL" id="JAEUBE010000487">
    <property type="protein sequence ID" value="KAH3661373.1"/>
    <property type="molecule type" value="Genomic_DNA"/>
</dbReference>
<feature type="transmembrane region" description="Helical" evidence="3">
    <location>
        <begin position="40"/>
        <end position="58"/>
    </location>
</feature>
<dbReference type="RefSeq" id="XP_046058497.1">
    <property type="nucleotide sequence ID" value="XM_046208102.1"/>
</dbReference>
<evidence type="ECO:0000313" key="7">
    <source>
        <dbReference type="EMBL" id="KAH3661373.1"/>
    </source>
</evidence>
<dbReference type="PANTHER" id="PTHR22775:SF3">
    <property type="entry name" value="SORTING NEXIN-13"/>
    <property type="match status" value="1"/>
</dbReference>
<dbReference type="Gene3D" id="3.30.1520.10">
    <property type="entry name" value="Phox-like domain"/>
    <property type="match status" value="1"/>
</dbReference>
<dbReference type="GeneID" id="70238744"/>
<evidence type="ECO:0000259" key="5">
    <source>
        <dbReference type="PROSITE" id="PS50195"/>
    </source>
</evidence>
<evidence type="ECO:0000313" key="8">
    <source>
        <dbReference type="Proteomes" id="UP000769157"/>
    </source>
</evidence>
<dbReference type="InterPro" id="IPR016137">
    <property type="entry name" value="RGS"/>
</dbReference>
<dbReference type="PROSITE" id="PS51207">
    <property type="entry name" value="PXA"/>
    <property type="match status" value="1"/>
</dbReference>
<dbReference type="SMART" id="SM00315">
    <property type="entry name" value="RGS"/>
    <property type="match status" value="1"/>
</dbReference>
<dbReference type="PANTHER" id="PTHR22775">
    <property type="entry name" value="SORTING NEXIN"/>
    <property type="match status" value="1"/>
</dbReference>
<keyword evidence="8" id="KW-1185">Reference proteome</keyword>
<evidence type="ECO:0000256" key="2">
    <source>
        <dbReference type="SAM" id="MobiDB-lite"/>
    </source>
</evidence>
<feature type="transmembrane region" description="Helical" evidence="3">
    <location>
        <begin position="15"/>
        <end position="33"/>
    </location>
</feature>
<protein>
    <recommendedName>
        <fullName evidence="9">Structural protein MDM1</fullName>
    </recommendedName>
</protein>
<dbReference type="SUPFAM" id="SSF64268">
    <property type="entry name" value="PX domain"/>
    <property type="match status" value="1"/>
</dbReference>
<evidence type="ECO:0000256" key="3">
    <source>
        <dbReference type="SAM" id="Phobius"/>
    </source>
</evidence>
<dbReference type="PROSITE" id="PS50132">
    <property type="entry name" value="RGS"/>
    <property type="match status" value="1"/>
</dbReference>
<feature type="region of interest" description="Disordered" evidence="2">
    <location>
        <begin position="579"/>
        <end position="607"/>
    </location>
</feature>
<dbReference type="SMART" id="SM00313">
    <property type="entry name" value="PXA"/>
    <property type="match status" value="1"/>
</dbReference>
<dbReference type="InterPro" id="IPR036305">
    <property type="entry name" value="RGS_sf"/>
</dbReference>
<keyword evidence="3" id="KW-0812">Transmembrane</keyword>
<sequence length="1145" mass="131670">MSESVTSVDTKSSRLPISTKTCVIIGFVSLLAYGVRSHAYWTLLVVVFPLLIIGFLLLNPYSYTATSVGDTNKKLRSRFPRLNFTRTPNWNRELFAIEYEASYERVKRLYPENFLVSDTLHNLIELIVRDFVRSWYSRITPDERFLVELQVQITCIIERLQQRLSEMDLSEFVVYRILPIITDHYNNFIAAHDTVKNKKSAGNRSFTNTWDMDNIIASSYNKGKLHPAVKLKSVDPEDDIQRWLSQMISKILVHLVDENEIQSPPVFVLLREILQKCVFLQIVRLLSDPDFYNQLVENKLGSAMKDRLDVKKFRNALSKHSMDNLRNPRSLLSKGRLSPKSDTAKFHRVLREINRCESVADLKQYKYYVTLQLNRAARNDSPQYQTYRERLATVHNMAEKQLLYLLEPSGTLMERSKSVVANLEISLTEVLNDTAKLSIFTEFMDQRRRTPLLQLWLVVNGMRNPLDDVYDVSVEDNSEDEEEMEYSMTMAQSEDICQIYEHFFNNPLLRIDAKCYAIVSQFVQSQPPDPVLYHKARKNIFKLQEMVFERMQKTDYVAFKQSDLYLRLVAAEERHKLKSEGQESFLEDDETNGDPLADYQEQGNDDQKVSDVVLKAVEDVLNELANDGSARPGLDPTNSAFSSSEDFSEAPSGVSTPRNSRLLSKDVQRDLFGETDDGNGLFDANSEPIDEKESIKSMKLFDEDESFDEDEVTMSSSQELKLAAPENLDLGDEIDKLSTEIEKLEQQLHIIEPLLNKAEITNNVSELKILSKTQTSLKKELQLKELQKQQYILQENENTLYGNSRVRIQSYINGSDDGKEYILYIIEVQKLAADSSVIAGWMVARRFSQFFKLNNYLKNRYPEVADLDFPKRKVVMKFQQRSLIVERQRKLEQYLQSIIKIEKVCQDRVFRSFLSSELFDTNVEGSSNVLRNLGRPGKSAVNMASKLYNNISSQLQLQYKTSPVDDGQQPNLEMEKELSSLDDDMDSQAKSVSFVRPISEFLISVFWLKNSMVWLRGRAIILVLQQLLGSTIEKIVRINVEGKLKDSATVGSILTMLQDTLWPNGSFRKSGTPRTLIEKGQSKRHAKTILEFFISDTCSKVFGAACSKLAAETTFQLLQNQVLNRHLVLTILQETLEALFPEIEQ</sequence>
<dbReference type="AlphaFoldDB" id="A0A9P8NW39"/>
<keyword evidence="3" id="KW-0472">Membrane</keyword>
<feature type="domain" description="PXA" evidence="6">
    <location>
        <begin position="113"/>
        <end position="304"/>
    </location>
</feature>
<dbReference type="InterPro" id="IPR044926">
    <property type="entry name" value="RGS_subdomain_2"/>
</dbReference>
<feature type="domain" description="RGS" evidence="4">
    <location>
        <begin position="426"/>
        <end position="569"/>
    </location>
</feature>
<feature type="compositionally biased region" description="Low complexity" evidence="2">
    <location>
        <begin position="639"/>
        <end position="652"/>
    </location>
</feature>
<reference evidence="7" key="1">
    <citation type="journal article" date="2021" name="Open Biol.">
        <title>Shared evolutionary footprints suggest mitochondrial oxidative damage underlies multiple complex I losses in fungi.</title>
        <authorList>
            <person name="Schikora-Tamarit M.A."/>
            <person name="Marcet-Houben M."/>
            <person name="Nosek J."/>
            <person name="Gabaldon T."/>
        </authorList>
    </citation>
    <scope>NUCLEOTIDE SEQUENCE</scope>
    <source>
        <strain evidence="7">CBS6075</strain>
    </source>
</reference>
<comment type="caution">
    <text evidence="7">The sequence shown here is derived from an EMBL/GenBank/DDBJ whole genome shotgun (WGS) entry which is preliminary data.</text>
</comment>
<dbReference type="GO" id="GO:0035091">
    <property type="term" value="F:phosphatidylinositol binding"/>
    <property type="evidence" value="ECO:0007669"/>
    <property type="project" value="InterPro"/>
</dbReference>
<dbReference type="SMART" id="SM00312">
    <property type="entry name" value="PX"/>
    <property type="match status" value="1"/>
</dbReference>
<feature type="domain" description="PX" evidence="5">
    <location>
        <begin position="802"/>
        <end position="921"/>
    </location>
</feature>
<comment type="similarity">
    <text evidence="1">Belongs to the sorting nexin family.</text>
</comment>
<dbReference type="OrthoDB" id="120967at2759"/>
<feature type="compositionally biased region" description="Polar residues" evidence="2">
    <location>
        <begin position="653"/>
        <end position="662"/>
    </location>
</feature>
<name>A0A9P8NW39_9ASCO</name>
<evidence type="ECO:0000259" key="6">
    <source>
        <dbReference type="PROSITE" id="PS51207"/>
    </source>
</evidence>
<dbReference type="Pfam" id="PF00615">
    <property type="entry name" value="RGS"/>
    <property type="match status" value="1"/>
</dbReference>
<organism evidence="7 8">
    <name type="scientific">Ogataea philodendri</name>
    <dbReference type="NCBI Taxonomy" id="1378263"/>
    <lineage>
        <taxon>Eukaryota</taxon>
        <taxon>Fungi</taxon>
        <taxon>Dikarya</taxon>
        <taxon>Ascomycota</taxon>
        <taxon>Saccharomycotina</taxon>
        <taxon>Pichiomycetes</taxon>
        <taxon>Pichiales</taxon>
        <taxon>Pichiaceae</taxon>
        <taxon>Ogataea</taxon>
    </lineage>
</organism>
<dbReference type="Pfam" id="PF08628">
    <property type="entry name" value="Nexin_C"/>
    <property type="match status" value="1"/>
</dbReference>
<dbReference type="InterPro" id="IPR013937">
    <property type="entry name" value="Sorting_nexin_C"/>
</dbReference>
<evidence type="ECO:0008006" key="9">
    <source>
        <dbReference type="Google" id="ProtNLM"/>
    </source>
</evidence>
<gene>
    <name evidence="7" type="ORF">OGAPHI_006780</name>
</gene>
<dbReference type="Gene3D" id="1.10.167.10">
    <property type="entry name" value="Regulator of G-protein Signalling 4, domain 2"/>
    <property type="match status" value="1"/>
</dbReference>
<dbReference type="InterPro" id="IPR036871">
    <property type="entry name" value="PX_dom_sf"/>
</dbReference>